<dbReference type="AlphaFoldDB" id="I3C0Z3"/>
<organism evidence="1 2">
    <name type="scientific">Galbibacter orientalis DSM 19592</name>
    <dbReference type="NCBI Taxonomy" id="926559"/>
    <lineage>
        <taxon>Bacteria</taxon>
        <taxon>Pseudomonadati</taxon>
        <taxon>Bacteroidota</taxon>
        <taxon>Flavobacteriia</taxon>
        <taxon>Flavobacteriales</taxon>
        <taxon>Flavobacteriaceae</taxon>
        <taxon>Galbibacter</taxon>
    </lineage>
</organism>
<proteinExistence type="predicted"/>
<evidence type="ECO:0000313" key="1">
    <source>
        <dbReference type="EMBL" id="EIJ37286.1"/>
    </source>
</evidence>
<dbReference type="eggNOG" id="ENOG502ZU8Z">
    <property type="taxonomic scope" value="Bacteria"/>
</dbReference>
<name>I3C0Z3_9FLAO</name>
<evidence type="ECO:0000313" key="2">
    <source>
        <dbReference type="Proteomes" id="UP000004690"/>
    </source>
</evidence>
<accession>I3C0Z3</accession>
<dbReference type="HOGENOM" id="CLU_2232906_0_0_10"/>
<gene>
    <name evidence="1" type="ORF">JoomaDRAFT_0229</name>
</gene>
<dbReference type="EMBL" id="JH651380">
    <property type="protein sequence ID" value="EIJ37286.1"/>
    <property type="molecule type" value="Genomic_DNA"/>
</dbReference>
<sequence length="105" mass="12197">MKKKQIKELRVLAKNKLNTLEPSNLRKEKYKPSFLEFDGYTDLFITIEALIDVSILAAQGDTFSPPRIKDHGIDIRRTLELANNLLPFEEGEFLDESYKLLKKEN</sequence>
<dbReference type="Proteomes" id="UP000004690">
    <property type="component" value="Unassembled WGS sequence"/>
</dbReference>
<reference evidence="1 2" key="1">
    <citation type="submission" date="2012-02" db="EMBL/GenBank/DDBJ databases">
        <title>Improved High-Quality Draft genome of Joostella marina DSM 19592.</title>
        <authorList>
            <consortium name="US DOE Joint Genome Institute (JGI-PGF)"/>
            <person name="Lucas S."/>
            <person name="Copeland A."/>
            <person name="Lapidus A."/>
            <person name="Bruce D."/>
            <person name="Goodwin L."/>
            <person name="Pitluck S."/>
            <person name="Peters L."/>
            <person name="Chertkov O."/>
            <person name="Ovchinnikova G."/>
            <person name="Kyrpides N."/>
            <person name="Mavromatis K."/>
            <person name="Detter J.C."/>
            <person name="Han C."/>
            <person name="Land M."/>
            <person name="Hauser L."/>
            <person name="Markowitz V."/>
            <person name="Cheng J.-F."/>
            <person name="Hugenholtz P."/>
            <person name="Woyke T."/>
            <person name="Wu D."/>
            <person name="Tindall B."/>
            <person name="Brambilla E."/>
            <person name="Klenk H.-P."/>
            <person name="Eisen J.A."/>
        </authorList>
    </citation>
    <scope>NUCLEOTIDE SEQUENCE [LARGE SCALE GENOMIC DNA]</scope>
    <source>
        <strain evidence="1 2">DSM 19592</strain>
    </source>
</reference>
<dbReference type="RefSeq" id="WP_008616063.1">
    <property type="nucleotide sequence ID" value="NZ_JH651380.1"/>
</dbReference>
<keyword evidence="2" id="KW-1185">Reference proteome</keyword>
<protein>
    <submittedName>
        <fullName evidence="1">Uncharacterized protein</fullName>
    </submittedName>
</protein>